<dbReference type="InterPro" id="IPR001584">
    <property type="entry name" value="Integrase_cat-core"/>
</dbReference>
<dbReference type="InterPro" id="IPR025948">
    <property type="entry name" value="HTH-like_dom"/>
</dbReference>
<name>D5MH38_METO1</name>
<dbReference type="STRING" id="671143.DAMO_2019"/>
<dbReference type="InterPro" id="IPR036397">
    <property type="entry name" value="RNaseH_sf"/>
</dbReference>
<reference evidence="2 3" key="1">
    <citation type="journal article" date="2010" name="Nature">
        <title>Nitrite-driven anaerobic methane oxidation by oxygenic bacteria.</title>
        <authorList>
            <person name="Ettwig K.F."/>
            <person name="Butler M.K."/>
            <person name="Le Paslier D."/>
            <person name="Pelletier E."/>
            <person name="Mangenot S."/>
            <person name="Kuypers M.M.M."/>
            <person name="Schreiber F."/>
            <person name="Dutilh B.E."/>
            <person name="Zedelius J."/>
            <person name="de Beer D."/>
            <person name="Gloerich J."/>
            <person name="Wessels H.J.C.T."/>
            <person name="van Allen T."/>
            <person name="Luesken F."/>
            <person name="Wu M."/>
            <person name="van de Pas-Schoonen K.T."/>
            <person name="Op den Camp H.J.M."/>
            <person name="Janssen-Megens E.M."/>
            <person name="Francoijs K-J."/>
            <person name="Stunnenberg H."/>
            <person name="Weissenbach J."/>
            <person name="Jetten M.S.M."/>
            <person name="Strous M."/>
        </authorList>
    </citation>
    <scope>NUCLEOTIDE SEQUENCE [LARGE SCALE GENOMIC DNA]</scope>
</reference>
<dbReference type="Proteomes" id="UP000006898">
    <property type="component" value="Chromosome"/>
</dbReference>
<dbReference type="GO" id="GO:0003676">
    <property type="term" value="F:nucleic acid binding"/>
    <property type="evidence" value="ECO:0007669"/>
    <property type="project" value="InterPro"/>
</dbReference>
<dbReference type="InterPro" id="IPR012337">
    <property type="entry name" value="RNaseH-like_sf"/>
</dbReference>
<accession>D5MH38</accession>
<dbReference type="PANTHER" id="PTHR47515">
    <property type="entry name" value="LOW CALCIUM RESPONSE LOCUS PROTEIN T"/>
    <property type="match status" value="1"/>
</dbReference>
<dbReference type="Gene3D" id="3.30.420.10">
    <property type="entry name" value="Ribonuclease H-like superfamily/Ribonuclease H"/>
    <property type="match status" value="1"/>
</dbReference>
<dbReference type="PANTHER" id="PTHR47515:SF1">
    <property type="entry name" value="BLR2054 PROTEIN"/>
    <property type="match status" value="1"/>
</dbReference>
<dbReference type="AlphaFoldDB" id="D5MH38"/>
<evidence type="ECO:0000313" key="3">
    <source>
        <dbReference type="Proteomes" id="UP000006898"/>
    </source>
</evidence>
<dbReference type="Pfam" id="PF13276">
    <property type="entry name" value="HTH_21"/>
    <property type="match status" value="1"/>
</dbReference>
<organism evidence="2 3">
    <name type="scientific">Methylomirabilis oxygeniifera</name>
    <dbReference type="NCBI Taxonomy" id="671143"/>
    <lineage>
        <taxon>Bacteria</taxon>
        <taxon>Candidatus Methylomirabilota</taxon>
        <taxon>Candidatus Methylomirabilia</taxon>
        <taxon>Candidatus Methylomirabilales</taxon>
        <taxon>Candidatus Methylomirabilaceae</taxon>
        <taxon>Candidatus Methylomirabilis</taxon>
    </lineage>
</organism>
<dbReference type="EMBL" id="FP565575">
    <property type="protein sequence ID" value="CBE69069.1"/>
    <property type="molecule type" value="Genomic_DNA"/>
</dbReference>
<dbReference type="InterPro" id="IPR048020">
    <property type="entry name" value="Transpos_IS3"/>
</dbReference>
<evidence type="ECO:0000259" key="1">
    <source>
        <dbReference type="PROSITE" id="PS50994"/>
    </source>
</evidence>
<dbReference type="NCBIfam" id="NF033516">
    <property type="entry name" value="transpos_IS3"/>
    <property type="match status" value="1"/>
</dbReference>
<dbReference type="HOGENOM" id="CLU_027402_31_0_0"/>
<dbReference type="SUPFAM" id="SSF53098">
    <property type="entry name" value="Ribonuclease H-like"/>
    <property type="match status" value="1"/>
</dbReference>
<sequence length="301" mass="35510">MHVRQRLGVAERRACRVLGQPRSSQRFVGRKRERDQALSERLVMLSRRHPRYGYRRVWALLQREGWRVNRKRVQRLWRQGGLRVPQAQRKRQRLGSSDQGCRRRRAEHKNHVWSYDFLMDQTEDGRRLKLLPVLDEFTREAHAILVARSIRAEDVVELLASLFRVHGEPTYLRSDNGPEFVATAVKEWLALSRVQTLYIEPGSPWENAYSESFNSRFEDELLNRESFSSVTEAQVLVEQYRLSYNHERPHSALGYRTPAEFATEHAWRQPHPVTSVLDDTTASDLHHWEDELNIQLEPILS</sequence>
<evidence type="ECO:0000313" key="2">
    <source>
        <dbReference type="EMBL" id="CBE69069.1"/>
    </source>
</evidence>
<dbReference type="Pfam" id="PF13683">
    <property type="entry name" value="rve_3"/>
    <property type="match status" value="1"/>
</dbReference>
<dbReference type="KEGG" id="mox:DAMO_2019"/>
<dbReference type="eggNOG" id="COG2801">
    <property type="taxonomic scope" value="Bacteria"/>
</dbReference>
<dbReference type="PROSITE" id="PS50994">
    <property type="entry name" value="INTEGRASE"/>
    <property type="match status" value="1"/>
</dbReference>
<feature type="domain" description="Integrase catalytic" evidence="1">
    <location>
        <begin position="105"/>
        <end position="266"/>
    </location>
</feature>
<dbReference type="PATRIC" id="fig|671143.5.peg.1783"/>
<proteinExistence type="predicted"/>
<protein>
    <submittedName>
        <fullName evidence="2">Transposase</fullName>
    </submittedName>
</protein>
<gene>
    <name evidence="2" type="ORF">DAMO_2019</name>
</gene>
<dbReference type="GO" id="GO:0015074">
    <property type="term" value="P:DNA integration"/>
    <property type="evidence" value="ECO:0007669"/>
    <property type="project" value="InterPro"/>
</dbReference>